<gene>
    <name evidence="9" type="ORF">GGR04_000869</name>
</gene>
<proteinExistence type="inferred from homology"/>
<dbReference type="RefSeq" id="WP_183198196.1">
    <property type="nucleotide sequence ID" value="NZ_JACIEK010000001.1"/>
</dbReference>
<protein>
    <submittedName>
        <fullName evidence="9">Type II secretory pathway component PulF</fullName>
    </submittedName>
</protein>
<organism evidence="9 10">
    <name type="scientific">Aureimonas pseudogalii</name>
    <dbReference type="NCBI Taxonomy" id="1744844"/>
    <lineage>
        <taxon>Bacteria</taxon>
        <taxon>Pseudomonadati</taxon>
        <taxon>Pseudomonadota</taxon>
        <taxon>Alphaproteobacteria</taxon>
        <taxon>Hyphomicrobiales</taxon>
        <taxon>Aurantimonadaceae</taxon>
        <taxon>Aureimonas</taxon>
    </lineage>
</organism>
<accession>A0A7W6EF02</accession>
<dbReference type="PRINTS" id="PR00812">
    <property type="entry name" value="BCTERIALGSPF"/>
</dbReference>
<evidence type="ECO:0000256" key="7">
    <source>
        <dbReference type="SAM" id="Phobius"/>
    </source>
</evidence>
<dbReference type="EMBL" id="JACIEK010000001">
    <property type="protein sequence ID" value="MBB3997048.1"/>
    <property type="molecule type" value="Genomic_DNA"/>
</dbReference>
<sequence>MTHFRFEALDAKGLRRSGRVEAATRPEAMALAAAGGARVTRLEPVSSRTSLWTRDFGGGASRAHLLPILKDLSLLLGAGLTIDRSLRLVIRQAPDPVKPHLEAILADVLSGLALSRALARHPQLFPRDVIEVTAAGELTGTLSRVLSDLALSRARAEEIRRTVVSALIYPALLLTMALGIVGLVLAVLVPSLEPLFDQPDVAPPAIIALTRSLRGLLADRWPILLAGLLGAVGALAFAWRRPGFARAREDALFRAPLLGPVLVGIEMGRLCRILGTLLGAQVPLPAAIDAARQVPKSRAVRHAVSEAARRIPEGARLAAALSDLEPLSPMTLQMIATGEEVNRVPDMLMRAAELHEETVRTRIDRLFTVMTPLITALMGLVVGGLILSIMSAIFSVNDLATQ</sequence>
<evidence type="ECO:0000256" key="1">
    <source>
        <dbReference type="ARBA" id="ARBA00004651"/>
    </source>
</evidence>
<dbReference type="PANTHER" id="PTHR30012:SF0">
    <property type="entry name" value="TYPE II SECRETION SYSTEM PROTEIN F-RELATED"/>
    <property type="match status" value="1"/>
</dbReference>
<dbReference type="AlphaFoldDB" id="A0A7W6EF02"/>
<evidence type="ECO:0000259" key="8">
    <source>
        <dbReference type="Pfam" id="PF00482"/>
    </source>
</evidence>
<evidence type="ECO:0000256" key="2">
    <source>
        <dbReference type="ARBA" id="ARBA00005745"/>
    </source>
</evidence>
<feature type="domain" description="Type II secretion system protein GspF" evidence="8">
    <location>
        <begin position="271"/>
        <end position="390"/>
    </location>
</feature>
<dbReference type="GO" id="GO:0015628">
    <property type="term" value="P:protein secretion by the type II secretion system"/>
    <property type="evidence" value="ECO:0007669"/>
    <property type="project" value="TreeGrafter"/>
</dbReference>
<keyword evidence="3" id="KW-1003">Cell membrane</keyword>
<comment type="caution">
    <text evidence="9">The sequence shown here is derived from an EMBL/GenBank/DDBJ whole genome shotgun (WGS) entry which is preliminary data.</text>
</comment>
<dbReference type="PANTHER" id="PTHR30012">
    <property type="entry name" value="GENERAL SECRETION PATHWAY PROTEIN"/>
    <property type="match status" value="1"/>
</dbReference>
<keyword evidence="5 7" id="KW-1133">Transmembrane helix</keyword>
<feature type="transmembrane region" description="Helical" evidence="7">
    <location>
        <begin position="163"/>
        <end position="189"/>
    </location>
</feature>
<evidence type="ECO:0000313" key="9">
    <source>
        <dbReference type="EMBL" id="MBB3997048.1"/>
    </source>
</evidence>
<feature type="transmembrane region" description="Helical" evidence="7">
    <location>
        <begin position="369"/>
        <end position="394"/>
    </location>
</feature>
<dbReference type="Gene3D" id="1.20.81.30">
    <property type="entry name" value="Type II secretion system (T2SS), domain F"/>
    <property type="match status" value="2"/>
</dbReference>
<dbReference type="GO" id="GO:0005886">
    <property type="term" value="C:plasma membrane"/>
    <property type="evidence" value="ECO:0007669"/>
    <property type="project" value="UniProtKB-SubCell"/>
</dbReference>
<reference evidence="9 10" key="1">
    <citation type="submission" date="2020-08" db="EMBL/GenBank/DDBJ databases">
        <title>Genomic Encyclopedia of Type Strains, Phase IV (KMG-IV): sequencing the most valuable type-strain genomes for metagenomic binning, comparative biology and taxonomic classification.</title>
        <authorList>
            <person name="Goeker M."/>
        </authorList>
    </citation>
    <scope>NUCLEOTIDE SEQUENCE [LARGE SCALE GENOMIC DNA]</scope>
    <source>
        <strain evidence="9 10">DSM 102238</strain>
    </source>
</reference>
<feature type="transmembrane region" description="Helical" evidence="7">
    <location>
        <begin position="221"/>
        <end position="239"/>
    </location>
</feature>
<evidence type="ECO:0000256" key="5">
    <source>
        <dbReference type="ARBA" id="ARBA00022989"/>
    </source>
</evidence>
<keyword evidence="6 7" id="KW-0472">Membrane</keyword>
<feature type="domain" description="Type II secretion system protein GspF" evidence="8">
    <location>
        <begin position="69"/>
        <end position="190"/>
    </location>
</feature>
<dbReference type="InterPro" id="IPR018076">
    <property type="entry name" value="T2SS_GspF_dom"/>
</dbReference>
<keyword evidence="10" id="KW-1185">Reference proteome</keyword>
<comment type="subcellular location">
    <subcellularLocation>
        <location evidence="1">Cell membrane</location>
        <topology evidence="1">Multi-pass membrane protein</topology>
    </subcellularLocation>
</comment>
<dbReference type="Proteomes" id="UP000542776">
    <property type="component" value="Unassembled WGS sequence"/>
</dbReference>
<evidence type="ECO:0000256" key="4">
    <source>
        <dbReference type="ARBA" id="ARBA00022692"/>
    </source>
</evidence>
<dbReference type="InterPro" id="IPR042094">
    <property type="entry name" value="T2SS_GspF_sf"/>
</dbReference>
<name>A0A7W6EF02_9HYPH</name>
<evidence type="ECO:0000256" key="3">
    <source>
        <dbReference type="ARBA" id="ARBA00022475"/>
    </source>
</evidence>
<dbReference type="InterPro" id="IPR003004">
    <property type="entry name" value="GspF/PilC"/>
</dbReference>
<comment type="similarity">
    <text evidence="2">Belongs to the GSP F family.</text>
</comment>
<keyword evidence="4 7" id="KW-0812">Transmembrane</keyword>
<evidence type="ECO:0000256" key="6">
    <source>
        <dbReference type="ARBA" id="ARBA00023136"/>
    </source>
</evidence>
<dbReference type="Pfam" id="PF00482">
    <property type="entry name" value="T2SSF"/>
    <property type="match status" value="2"/>
</dbReference>
<evidence type="ECO:0000313" key="10">
    <source>
        <dbReference type="Proteomes" id="UP000542776"/>
    </source>
</evidence>